<dbReference type="Proteomes" id="UP000711488">
    <property type="component" value="Unassembled WGS sequence"/>
</dbReference>
<dbReference type="InterPro" id="IPR001247">
    <property type="entry name" value="ExoRNase_PH_dom1"/>
</dbReference>
<keyword evidence="7" id="KW-0694">RNA-binding</keyword>
<accession>A0A6A0GUV8</accession>
<dbReference type="GO" id="GO:0034475">
    <property type="term" value="P:U4 snRNA 3'-end processing"/>
    <property type="evidence" value="ECO:0007669"/>
    <property type="project" value="TreeGrafter"/>
</dbReference>
<evidence type="ECO:0000256" key="2">
    <source>
        <dbReference type="ARBA" id="ARBA00004496"/>
    </source>
</evidence>
<evidence type="ECO:0000256" key="8">
    <source>
        <dbReference type="ARBA" id="ARBA00023242"/>
    </source>
</evidence>
<reference evidence="10" key="3">
    <citation type="submission" date="2019-06" db="EMBL/GenBank/DDBJ databases">
        <authorList>
            <person name="Poynton C."/>
            <person name="Hasenbein S."/>
            <person name="Benoit J.B."/>
            <person name="Sepulveda M.S."/>
            <person name="Poelchau M.F."/>
            <person name="Murali S.C."/>
            <person name="Chen S."/>
            <person name="Glastad K.M."/>
            <person name="Werren J.H."/>
            <person name="Vineis J.H."/>
            <person name="Bowen J.L."/>
            <person name="Friedrich M."/>
            <person name="Jones J."/>
            <person name="Robertson H.M."/>
            <person name="Feyereisen R."/>
            <person name="Mechler-Hickson A."/>
            <person name="Mathers N."/>
            <person name="Lee C.E."/>
            <person name="Colbourne J.K."/>
            <person name="Biales A."/>
            <person name="Johnston J.S."/>
            <person name="Wellborn G.A."/>
            <person name="Rosendale A.J."/>
            <person name="Cridge A.G."/>
            <person name="Munoz-Torres M.C."/>
            <person name="Bain P.A."/>
            <person name="Manny A.R."/>
            <person name="Major K.M."/>
            <person name="Lambert F.N."/>
            <person name="Vulpe C.D."/>
            <person name="Tuck P."/>
            <person name="Blalock B.J."/>
            <person name="Lin Y.-Y."/>
            <person name="Smith M.E."/>
            <person name="Ochoa-Acuna H."/>
            <person name="Chen M.-J.M."/>
            <person name="Childers C.P."/>
            <person name="Qu J."/>
            <person name="Dugan S."/>
            <person name="Lee S.L."/>
            <person name="Chao H."/>
            <person name="Dinh H."/>
            <person name="Han Y."/>
            <person name="Doddapaneni H."/>
            <person name="Worley K.C."/>
            <person name="Muzny D.M."/>
            <person name="Gibbs R.A."/>
            <person name="Richards S."/>
        </authorList>
    </citation>
    <scope>NUCLEOTIDE SEQUENCE</scope>
    <source>
        <strain evidence="10">HAZT.00-mixed</strain>
        <tissue evidence="10">Whole organism</tissue>
    </source>
</reference>
<dbReference type="Pfam" id="PF01138">
    <property type="entry name" value="RNase_PH"/>
    <property type="match status" value="1"/>
</dbReference>
<name>A0A6A0GUV8_HYAAZ</name>
<comment type="caution">
    <text evidence="10">The sequence shown here is derived from an EMBL/GenBank/DDBJ whole genome shotgun (WGS) entry which is preliminary data.</text>
</comment>
<evidence type="ECO:0000256" key="4">
    <source>
        <dbReference type="ARBA" id="ARBA00022490"/>
    </source>
</evidence>
<protein>
    <recommendedName>
        <fullName evidence="9">Exoribonuclease phosphorolytic domain-containing protein</fullName>
    </recommendedName>
</protein>
<dbReference type="GO" id="GO:0000177">
    <property type="term" value="C:cytoplasmic exosome (RNase complex)"/>
    <property type="evidence" value="ECO:0007669"/>
    <property type="project" value="TreeGrafter"/>
</dbReference>
<dbReference type="CDD" id="cd11371">
    <property type="entry name" value="RNase_PH_MTR3"/>
    <property type="match status" value="1"/>
</dbReference>
<dbReference type="AlphaFoldDB" id="A0A6A0GUV8"/>
<dbReference type="InterPro" id="IPR027408">
    <property type="entry name" value="PNPase/RNase_PH_dom_sf"/>
</dbReference>
<feature type="domain" description="Exoribonuclease phosphorolytic" evidence="9">
    <location>
        <begin position="46"/>
        <end position="173"/>
    </location>
</feature>
<evidence type="ECO:0000313" key="10">
    <source>
        <dbReference type="EMBL" id="KAA0189335.1"/>
    </source>
</evidence>
<dbReference type="GO" id="GO:0006364">
    <property type="term" value="P:rRNA processing"/>
    <property type="evidence" value="ECO:0007669"/>
    <property type="project" value="UniProtKB-KW"/>
</dbReference>
<comment type="subcellular location">
    <subcellularLocation>
        <location evidence="2">Cytoplasm</location>
    </subcellularLocation>
    <subcellularLocation>
        <location evidence="1">Nucleus</location>
    </subcellularLocation>
</comment>
<keyword evidence="5" id="KW-0698">rRNA processing</keyword>
<dbReference type="EMBL" id="JQDR03013629">
    <property type="protein sequence ID" value="KAA0189335.1"/>
    <property type="molecule type" value="Genomic_DNA"/>
</dbReference>
<organism evidence="10">
    <name type="scientific">Hyalella azteca</name>
    <name type="common">Amphipod</name>
    <dbReference type="NCBI Taxonomy" id="294128"/>
    <lineage>
        <taxon>Eukaryota</taxon>
        <taxon>Metazoa</taxon>
        <taxon>Ecdysozoa</taxon>
        <taxon>Arthropoda</taxon>
        <taxon>Crustacea</taxon>
        <taxon>Multicrustacea</taxon>
        <taxon>Malacostraca</taxon>
        <taxon>Eumalacostraca</taxon>
        <taxon>Peracarida</taxon>
        <taxon>Amphipoda</taxon>
        <taxon>Senticaudata</taxon>
        <taxon>Talitrida</taxon>
        <taxon>Talitroidea</taxon>
        <taxon>Hyalellidae</taxon>
        <taxon>Hyalella</taxon>
    </lineage>
</organism>
<dbReference type="GO" id="GO:0003723">
    <property type="term" value="F:RNA binding"/>
    <property type="evidence" value="ECO:0007669"/>
    <property type="project" value="UniProtKB-KW"/>
</dbReference>
<reference evidence="10" key="1">
    <citation type="submission" date="2014-08" db="EMBL/GenBank/DDBJ databases">
        <authorList>
            <person name="Murali S."/>
            <person name="Richards S."/>
            <person name="Bandaranaike D."/>
            <person name="Bellair M."/>
            <person name="Blankenburg K."/>
            <person name="Chao H."/>
            <person name="Dinh H."/>
            <person name="Doddapaneni H."/>
            <person name="Dugan-Rocha S."/>
            <person name="Elkadiri S."/>
            <person name="Gnanaolivu R."/>
            <person name="Hughes D."/>
            <person name="Lee S."/>
            <person name="Li M."/>
            <person name="Ming W."/>
            <person name="Munidasa M."/>
            <person name="Muniz J."/>
            <person name="Nguyen L."/>
            <person name="Osuji N."/>
            <person name="Pu L.-L."/>
            <person name="Puazo M."/>
            <person name="Skinner E."/>
            <person name="Qu C."/>
            <person name="Quiroz J."/>
            <person name="Raj R."/>
            <person name="Weissenberger G."/>
            <person name="Xin Y."/>
            <person name="Zou X."/>
            <person name="Han Y."/>
            <person name="Worley K."/>
            <person name="Muzny D."/>
            <person name="Gibbs R."/>
        </authorList>
    </citation>
    <scope>NUCLEOTIDE SEQUENCE</scope>
    <source>
        <strain evidence="10">HAZT.00-mixed</strain>
        <tissue evidence="10">Whole organism</tissue>
    </source>
</reference>
<gene>
    <name evidence="10" type="ORF">HAZT_HAZT004836</name>
</gene>
<reference evidence="10" key="2">
    <citation type="journal article" date="2018" name="Environ. Sci. Technol.">
        <title>The Toxicogenome of Hyalella azteca: A Model for Sediment Ecotoxicology and Evolutionary Toxicology.</title>
        <authorList>
            <person name="Poynton H.C."/>
            <person name="Hasenbein S."/>
            <person name="Benoit J.B."/>
            <person name="Sepulveda M.S."/>
            <person name="Poelchau M.F."/>
            <person name="Hughes D.S.T."/>
            <person name="Murali S.C."/>
            <person name="Chen S."/>
            <person name="Glastad K.M."/>
            <person name="Goodisman M.A.D."/>
            <person name="Werren J.H."/>
            <person name="Vineis J.H."/>
            <person name="Bowen J.L."/>
            <person name="Friedrich M."/>
            <person name="Jones J."/>
            <person name="Robertson H.M."/>
            <person name="Feyereisen R."/>
            <person name="Mechler-Hickson A."/>
            <person name="Mathers N."/>
            <person name="Lee C.E."/>
            <person name="Colbourne J.K."/>
            <person name="Biales A."/>
            <person name="Johnston J.S."/>
            <person name="Wellborn G.A."/>
            <person name="Rosendale A.J."/>
            <person name="Cridge A.G."/>
            <person name="Munoz-Torres M.C."/>
            <person name="Bain P.A."/>
            <person name="Manny A.R."/>
            <person name="Major K.M."/>
            <person name="Lambert F.N."/>
            <person name="Vulpe C.D."/>
            <person name="Tuck P."/>
            <person name="Blalock B.J."/>
            <person name="Lin Y.Y."/>
            <person name="Smith M.E."/>
            <person name="Ochoa-Acuna H."/>
            <person name="Chen M.M."/>
            <person name="Childers C.P."/>
            <person name="Qu J."/>
            <person name="Dugan S."/>
            <person name="Lee S.L."/>
            <person name="Chao H."/>
            <person name="Dinh H."/>
            <person name="Han Y."/>
            <person name="Doddapaneni H."/>
            <person name="Worley K.C."/>
            <person name="Muzny D.M."/>
            <person name="Gibbs R.A."/>
            <person name="Richards S."/>
        </authorList>
    </citation>
    <scope>NUCLEOTIDE SEQUENCE</scope>
    <source>
        <strain evidence="10">HAZT.00-mixed</strain>
        <tissue evidence="10">Whole organism</tissue>
    </source>
</reference>
<dbReference type="OrthoDB" id="2504340at2759"/>
<dbReference type="SUPFAM" id="SSF55666">
    <property type="entry name" value="Ribonuclease PH domain 2-like"/>
    <property type="match status" value="1"/>
</dbReference>
<dbReference type="GO" id="GO:0000176">
    <property type="term" value="C:nuclear exosome (RNase complex)"/>
    <property type="evidence" value="ECO:0007669"/>
    <property type="project" value="TreeGrafter"/>
</dbReference>
<dbReference type="InterPro" id="IPR036345">
    <property type="entry name" value="ExoRNase_PH_dom2_sf"/>
</dbReference>
<dbReference type="SUPFAM" id="SSF54211">
    <property type="entry name" value="Ribosomal protein S5 domain 2-like"/>
    <property type="match status" value="1"/>
</dbReference>
<comment type="similarity">
    <text evidence="3">Belongs to the RNase PH family.</text>
</comment>
<evidence type="ECO:0000256" key="5">
    <source>
        <dbReference type="ARBA" id="ARBA00022552"/>
    </source>
</evidence>
<dbReference type="Gene3D" id="3.30.230.70">
    <property type="entry name" value="GHMP Kinase, N-terminal domain"/>
    <property type="match status" value="1"/>
</dbReference>
<dbReference type="GO" id="GO:0005730">
    <property type="term" value="C:nucleolus"/>
    <property type="evidence" value="ECO:0007669"/>
    <property type="project" value="TreeGrafter"/>
</dbReference>
<dbReference type="GO" id="GO:0071051">
    <property type="term" value="P:poly(A)-dependent snoRNA 3'-end processing"/>
    <property type="evidence" value="ECO:0007669"/>
    <property type="project" value="TreeGrafter"/>
</dbReference>
<dbReference type="InterPro" id="IPR020568">
    <property type="entry name" value="Ribosomal_Su5_D2-typ_SF"/>
</dbReference>
<evidence type="ECO:0000256" key="3">
    <source>
        <dbReference type="ARBA" id="ARBA00006678"/>
    </source>
</evidence>
<keyword evidence="6" id="KW-0271">Exosome</keyword>
<dbReference type="PANTHER" id="PTHR11953">
    <property type="entry name" value="EXOSOME COMPLEX COMPONENT"/>
    <property type="match status" value="1"/>
</dbReference>
<keyword evidence="4" id="KW-0963">Cytoplasm</keyword>
<evidence type="ECO:0000259" key="9">
    <source>
        <dbReference type="Pfam" id="PF01138"/>
    </source>
</evidence>
<dbReference type="PANTHER" id="PTHR11953:SF2">
    <property type="entry name" value="EXOSOME COMPLEX COMPONENT MTR3"/>
    <property type="match status" value="1"/>
</dbReference>
<proteinExistence type="inferred from homology"/>
<dbReference type="GO" id="GO:0016075">
    <property type="term" value="P:rRNA catabolic process"/>
    <property type="evidence" value="ECO:0007669"/>
    <property type="project" value="TreeGrafter"/>
</dbReference>
<evidence type="ECO:0000256" key="7">
    <source>
        <dbReference type="ARBA" id="ARBA00022884"/>
    </source>
</evidence>
<evidence type="ECO:0000256" key="1">
    <source>
        <dbReference type="ARBA" id="ARBA00004123"/>
    </source>
</evidence>
<sequence length="273" mass="29354">MNYRDSRRNCGPETATPIYVLKSPFNEKEEFLLNDGKRSDDRAPLEVRKMYFGVSNISQAKGSSYVELGSTKVVCGVYGPKEMAPSSIFKSTGQVLCEVKVAPFSSYVRRSPVPDRQVKELSMQVKDALEAAIILEEYPKAQIDVFLTVVEDSGGVLAACVTAASLALCDADIRMYDIVVAASVVSVQEEECIARAGERLATSKSSASSTEDELEGSNGSVTVALMPLYANGQVATMVMSGSVTAAKLQDGLDAALETCRKVYAIAKQVCILM</sequence>
<dbReference type="InterPro" id="IPR050080">
    <property type="entry name" value="RNase_PH"/>
</dbReference>
<evidence type="ECO:0000256" key="6">
    <source>
        <dbReference type="ARBA" id="ARBA00022835"/>
    </source>
</evidence>
<keyword evidence="8" id="KW-0539">Nucleus</keyword>
<dbReference type="GO" id="GO:0071028">
    <property type="term" value="P:nuclear mRNA surveillance"/>
    <property type="evidence" value="ECO:0007669"/>
    <property type="project" value="TreeGrafter"/>
</dbReference>